<proteinExistence type="predicted"/>
<dbReference type="PANTHER" id="PTHR45778:SF6">
    <property type="entry name" value="INACTIVE PURPLE ACID PHOSPHATASE 24-RELATED"/>
    <property type="match status" value="1"/>
</dbReference>
<reference evidence="1 2" key="1">
    <citation type="journal article" date="2018" name="Sci. Data">
        <title>The draft genome sequence of cork oak.</title>
        <authorList>
            <person name="Ramos A.M."/>
            <person name="Usie A."/>
            <person name="Barbosa P."/>
            <person name="Barros P.M."/>
            <person name="Capote T."/>
            <person name="Chaves I."/>
            <person name="Simoes F."/>
            <person name="Abreu I."/>
            <person name="Carrasquinho I."/>
            <person name="Faro C."/>
            <person name="Guimaraes J.B."/>
            <person name="Mendonca D."/>
            <person name="Nobrega F."/>
            <person name="Rodrigues L."/>
            <person name="Saibo N.J.M."/>
            <person name="Varela M.C."/>
            <person name="Egas C."/>
            <person name="Matos J."/>
            <person name="Miguel C.M."/>
            <person name="Oliveira M.M."/>
            <person name="Ricardo C.P."/>
            <person name="Goncalves S."/>
        </authorList>
    </citation>
    <scope>NUCLEOTIDE SEQUENCE [LARGE SCALE GENOMIC DNA]</scope>
    <source>
        <strain evidence="2">cv. HL8</strain>
    </source>
</reference>
<dbReference type="EMBL" id="PKMF04000885">
    <property type="protein sequence ID" value="KAK7817376.1"/>
    <property type="molecule type" value="Genomic_DNA"/>
</dbReference>
<feature type="non-terminal residue" evidence="1">
    <location>
        <position position="1"/>
    </location>
</feature>
<evidence type="ECO:0000313" key="1">
    <source>
        <dbReference type="EMBL" id="KAK7817376.1"/>
    </source>
</evidence>
<name>A0AAW0IT67_QUESU</name>
<comment type="caution">
    <text evidence="1">The sequence shown here is derived from an EMBL/GenBank/DDBJ whole genome shotgun (WGS) entry which is preliminary data.</text>
</comment>
<dbReference type="PANTHER" id="PTHR45778">
    <property type="entry name" value="PURPLE ACID PHOSPHATASE-RELATED"/>
    <property type="match status" value="1"/>
</dbReference>
<dbReference type="Gene3D" id="3.60.21.10">
    <property type="match status" value="2"/>
</dbReference>
<gene>
    <name evidence="1" type="primary">PAP27_8</name>
    <name evidence="1" type="ORF">CFP56_042844</name>
</gene>
<protein>
    <submittedName>
        <fullName evidence="1">Inactive purple acid phosphatase 27</fullName>
    </submittedName>
</protein>
<keyword evidence="2" id="KW-1185">Reference proteome</keyword>
<accession>A0AAW0IT67</accession>
<dbReference type="Proteomes" id="UP000237347">
    <property type="component" value="Unassembled WGS sequence"/>
</dbReference>
<dbReference type="AlphaFoldDB" id="A0AAW0IT67"/>
<organism evidence="1 2">
    <name type="scientific">Quercus suber</name>
    <name type="common">Cork oak</name>
    <dbReference type="NCBI Taxonomy" id="58331"/>
    <lineage>
        <taxon>Eukaryota</taxon>
        <taxon>Viridiplantae</taxon>
        <taxon>Streptophyta</taxon>
        <taxon>Embryophyta</taxon>
        <taxon>Tracheophyta</taxon>
        <taxon>Spermatophyta</taxon>
        <taxon>Magnoliopsida</taxon>
        <taxon>eudicotyledons</taxon>
        <taxon>Gunneridae</taxon>
        <taxon>Pentapetalae</taxon>
        <taxon>rosids</taxon>
        <taxon>fabids</taxon>
        <taxon>Fagales</taxon>
        <taxon>Fagaceae</taxon>
        <taxon>Quercus</taxon>
    </lineage>
</organism>
<dbReference type="SUPFAM" id="SSF56300">
    <property type="entry name" value="Metallo-dependent phosphatases"/>
    <property type="match status" value="1"/>
</dbReference>
<evidence type="ECO:0000313" key="2">
    <source>
        <dbReference type="Proteomes" id="UP000237347"/>
    </source>
</evidence>
<dbReference type="InterPro" id="IPR029052">
    <property type="entry name" value="Metallo-depent_PP-like"/>
</dbReference>
<sequence length="96" mass="11224">DIAYADGYIADWDQFLQQVEPITSTIPYMVASGNHERDWPDSGSFYTGTDSEPMGRDDMQKLWQKYRVDTAFYGHVHDYERTCPIYQVWIESLCNS</sequence>